<dbReference type="NCBIfam" id="TIGR00657">
    <property type="entry name" value="asp_kinases"/>
    <property type="match status" value="1"/>
</dbReference>
<reference evidence="18 19" key="1">
    <citation type="submission" date="2019-08" db="EMBL/GenBank/DDBJ databases">
        <title>In-depth cultivation of the pig gut microbiome towards novel bacterial diversity and tailored functional studies.</title>
        <authorList>
            <person name="Wylensek D."/>
            <person name="Hitch T.C.A."/>
            <person name="Clavel T."/>
        </authorList>
    </citation>
    <scope>NUCLEOTIDE SEQUENCE [LARGE SCALE GENOMIC DNA]</scope>
    <source>
        <strain evidence="18 19">WCA-MUC-591-APC-4B</strain>
    </source>
</reference>
<evidence type="ECO:0000256" key="9">
    <source>
        <dbReference type="ARBA" id="ARBA00022840"/>
    </source>
</evidence>
<dbReference type="Gene3D" id="3.40.50.880">
    <property type="match status" value="1"/>
</dbReference>
<comment type="function">
    <text evidence="1">Catalyzes the phosphorylation of the beta-carboxyl group of aspartic acid with ATP to yield 4-phospho-L-aspartate, which is involved in the branched biosynthetic pathway leading to the biosynthesis of amino acids threonine, isoleucine and methionine.</text>
</comment>
<evidence type="ECO:0000256" key="8">
    <source>
        <dbReference type="ARBA" id="ARBA00022777"/>
    </source>
</evidence>
<dbReference type="InterPro" id="IPR029062">
    <property type="entry name" value="Class_I_gatase-like"/>
</dbReference>
<dbReference type="GO" id="GO:0009088">
    <property type="term" value="P:threonine biosynthetic process"/>
    <property type="evidence" value="ECO:0007669"/>
    <property type="project" value="UniProtKB-UniPathway"/>
</dbReference>
<feature type="domain" description="Aspartokinase ACT" evidence="17">
    <location>
        <begin position="694"/>
        <end position="754"/>
    </location>
</feature>
<dbReference type="FunFam" id="3.40.50.880:FF:000004">
    <property type="entry name" value="Homoserine O-succinyltransferase"/>
    <property type="match status" value="1"/>
</dbReference>
<feature type="binding site" evidence="14">
    <location>
        <position position="163"/>
    </location>
    <ligand>
        <name>substrate</name>
    </ligand>
</feature>
<evidence type="ECO:0000259" key="16">
    <source>
        <dbReference type="Pfam" id="PF00696"/>
    </source>
</evidence>
<protein>
    <recommendedName>
        <fullName evidence="14">Homoserine O-acetyltransferase</fullName>
        <shortName evidence="14">HAT</shortName>
        <ecNumber evidence="14">2.3.1.31</ecNumber>
    </recommendedName>
    <alternativeName>
        <fullName evidence="14">Homoserine transacetylase</fullName>
        <shortName evidence="14">HTA</shortName>
    </alternativeName>
</protein>
<comment type="pathway">
    <text evidence="3 15">Amino-acid biosynthesis; L-lysine biosynthesis via DAP pathway; (S)-tetrahydrodipicolinate from L-aspartate: step 1/4.</text>
</comment>
<dbReference type="Gene3D" id="3.30.2130.10">
    <property type="entry name" value="VC0802-like"/>
    <property type="match status" value="1"/>
</dbReference>
<feature type="domain" description="Aspartate/glutamate/uridylate kinase" evidence="16">
    <location>
        <begin position="319"/>
        <end position="581"/>
    </location>
</feature>
<evidence type="ECO:0000256" key="13">
    <source>
        <dbReference type="ARBA" id="ARBA00049043"/>
    </source>
</evidence>
<evidence type="ECO:0000256" key="4">
    <source>
        <dbReference type="ARBA" id="ARBA00022490"/>
    </source>
</evidence>
<keyword evidence="5 14" id="KW-0028">Amino-acid biosynthesis</keyword>
<dbReference type="GO" id="GO:0005737">
    <property type="term" value="C:cytoplasm"/>
    <property type="evidence" value="ECO:0007669"/>
    <property type="project" value="UniProtKB-SubCell"/>
</dbReference>
<proteinExistence type="inferred from homology"/>
<dbReference type="InterPro" id="IPR001341">
    <property type="entry name" value="Asp_kinase"/>
</dbReference>
<keyword evidence="11 14" id="KW-0486">Methionine biosynthesis</keyword>
<dbReference type="Pfam" id="PF04204">
    <property type="entry name" value="HTS"/>
    <property type="match status" value="1"/>
</dbReference>
<dbReference type="GO" id="GO:0009089">
    <property type="term" value="P:lysine biosynthetic process via diaminopimelate"/>
    <property type="evidence" value="ECO:0007669"/>
    <property type="project" value="UniProtKB-UniPathway"/>
</dbReference>
<dbReference type="Pfam" id="PF00696">
    <property type="entry name" value="AA_kinase"/>
    <property type="match status" value="1"/>
</dbReference>
<dbReference type="UniPathway" id="UPA00050">
    <property type="reaction ID" value="UER00461"/>
</dbReference>
<evidence type="ECO:0000256" key="14">
    <source>
        <dbReference type="HAMAP-Rule" id="MF_00295"/>
    </source>
</evidence>
<keyword evidence="8" id="KW-0418">Kinase</keyword>
<feature type="binding site" evidence="14">
    <location>
        <position position="249"/>
    </location>
    <ligand>
        <name>substrate</name>
    </ligand>
</feature>
<dbReference type="InterPro" id="IPR005697">
    <property type="entry name" value="HST_MetA"/>
</dbReference>
<dbReference type="SUPFAM" id="SSF52317">
    <property type="entry name" value="Class I glutamine amidotransferase-like"/>
    <property type="match status" value="1"/>
</dbReference>
<comment type="pathway">
    <text evidence="15">Amino-acid biosynthesis; L-threonine biosynthesis; L-threonine from L-aspartate: step 1/5.</text>
</comment>
<dbReference type="Proteomes" id="UP000469424">
    <property type="component" value="Unassembled WGS sequence"/>
</dbReference>
<dbReference type="UniPathway" id="UPA00034">
    <property type="reaction ID" value="UER00015"/>
</dbReference>
<comment type="catalytic activity">
    <reaction evidence="13 14">
        <text>L-homoserine + acetyl-CoA = O-acetyl-L-homoserine + CoA</text>
        <dbReference type="Rhea" id="RHEA:13701"/>
        <dbReference type="ChEBI" id="CHEBI:57287"/>
        <dbReference type="ChEBI" id="CHEBI:57288"/>
        <dbReference type="ChEBI" id="CHEBI:57476"/>
        <dbReference type="ChEBI" id="CHEBI:57716"/>
        <dbReference type="EC" id="2.3.1.31"/>
    </reaction>
</comment>
<dbReference type="EC" id="2.3.1.31" evidence="14"/>
<dbReference type="PANTHER" id="PTHR20919:SF0">
    <property type="entry name" value="HOMOSERINE O-SUCCINYLTRANSFERASE"/>
    <property type="match status" value="1"/>
</dbReference>
<feature type="active site" description="Acyl-thioester intermediate" evidence="14">
    <location>
        <position position="142"/>
    </location>
</feature>
<feature type="binding site" evidence="14">
    <location>
        <position position="192"/>
    </location>
    <ligand>
        <name>substrate</name>
    </ligand>
</feature>
<keyword evidence="7" id="KW-0547">Nucleotide-binding</keyword>
<dbReference type="GO" id="GO:0004072">
    <property type="term" value="F:aspartate kinase activity"/>
    <property type="evidence" value="ECO:0007669"/>
    <property type="project" value="InterPro"/>
</dbReference>
<comment type="pathway">
    <text evidence="14">Amino-acid biosynthesis; L-methionine biosynthesis via de novo pathway; O-acetyl-L-homoserine from L-homoserine: step 1/1.</text>
</comment>
<dbReference type="CDD" id="cd03131">
    <property type="entry name" value="GATase1_HTS"/>
    <property type="match status" value="1"/>
</dbReference>
<dbReference type="HAMAP" id="MF_00295">
    <property type="entry name" value="MetA_acyltransf"/>
    <property type="match status" value="1"/>
</dbReference>
<sequence length="763" mass="86314">MPIKVPNDLPAIDTLTKENVFVMTDTRAMTQDVRPLHILLLNLMPTKIDTETQLARLLGNTPLQIELELLQTATHKAHNVSQEHMIAFYKTFSEIQDEYFDGMIITGAPVEKMEFEEVDYWEELCEIMEWSKTHVHSTFHICWGAQAGLYYHYGIQKHMLPKKLSGVYLHHLDQKHGMLFRGFDDEFYVPHSRNTTVYREDIEAVPELKVLASSEEAGVFCVKSTNDRQIFVTGHSEYDWNTLLKEYVRDKNAGLNPDVPDHYFPDDDDTRTPIVKWRSCANLIYSNWINYFVYQSTPYDIHMIDNEDLAPVLKNNSDLTVAKFGGTSLADTEKFRQVKSIVQEDSARKYIVASAAGRSAENTVKVTDLLIEAAKKPEKFDENVKLISDRYCRIAEDLDLAVDISAKINRIREDFREIRESGGNPLPYLASRGEYLCAQLLAEYLGYDFVDGEELILFHNDGTLNLEATRNRIAEVLKDREHAVIPGFYGRTEDGRTYTFSRGGSDITGSLVAEAVKADLYENWTDVPGMLMADPKVVRNPLSVPVINYRELRELSLCGAEVLHEDAVAPARRRGIPINIRSTSEPKKPGTLIVKNADFYQTVLDVSGISGKTGYCSVLIERERLTEDSAMKSRIDEIFRNHGLEISAEQIALDSVSLVVNASSFRDCEEQVIQELHELTGAEDIDVSTGLATIAVVGRNISKTVSVSLRIFEALANEHINLRFADHGAERISMQIGVNESDYKNAIRAIYKAFTNVSRLAEK</sequence>
<organism evidence="18 19">
    <name type="scientific">Mogibacterium kristiansenii</name>
    <dbReference type="NCBI Taxonomy" id="2606708"/>
    <lineage>
        <taxon>Bacteria</taxon>
        <taxon>Bacillati</taxon>
        <taxon>Bacillota</taxon>
        <taxon>Clostridia</taxon>
        <taxon>Peptostreptococcales</taxon>
        <taxon>Anaerovoracaceae</taxon>
        <taxon>Mogibacterium</taxon>
    </lineage>
</organism>
<evidence type="ECO:0000313" key="19">
    <source>
        <dbReference type="Proteomes" id="UP000469424"/>
    </source>
</evidence>
<keyword evidence="4 14" id="KW-0963">Cytoplasm</keyword>
<dbReference type="GO" id="GO:0019281">
    <property type="term" value="P:L-methionine biosynthetic process from homoserine via O-succinyl-L-homoserine and cystathionine"/>
    <property type="evidence" value="ECO:0007669"/>
    <property type="project" value="InterPro"/>
</dbReference>
<gene>
    <name evidence="18" type="primary">metA</name>
    <name evidence="14" type="synonym">metAA</name>
    <name evidence="18" type="ORF">FYJ65_04520</name>
</gene>
<evidence type="ECO:0000256" key="7">
    <source>
        <dbReference type="ARBA" id="ARBA00022741"/>
    </source>
</evidence>
<dbReference type="GO" id="GO:0008899">
    <property type="term" value="F:homoserine O-succinyltransferase activity"/>
    <property type="evidence" value="ECO:0007669"/>
    <property type="project" value="UniProtKB-UniRule"/>
</dbReference>
<dbReference type="UniPathway" id="UPA00051">
    <property type="reaction ID" value="UER00074"/>
</dbReference>
<feature type="active site" description="Proton acceptor" evidence="14">
    <location>
        <position position="235"/>
    </location>
</feature>
<dbReference type="RefSeq" id="WP_154554178.1">
    <property type="nucleotide sequence ID" value="NZ_JAQXUZ010000019.1"/>
</dbReference>
<dbReference type="SUPFAM" id="SSF55021">
    <property type="entry name" value="ACT-like"/>
    <property type="match status" value="1"/>
</dbReference>
<evidence type="ECO:0000256" key="10">
    <source>
        <dbReference type="ARBA" id="ARBA00022915"/>
    </source>
</evidence>
<keyword evidence="9" id="KW-0067">ATP-binding</keyword>
<dbReference type="InterPro" id="IPR001048">
    <property type="entry name" value="Asp/Glu/Uridylate_kinase"/>
</dbReference>
<evidence type="ECO:0000256" key="6">
    <source>
        <dbReference type="ARBA" id="ARBA00022679"/>
    </source>
</evidence>
<feature type="site" description="Important for substrate specificity" evidence="14">
    <location>
        <position position="192"/>
    </location>
</feature>
<evidence type="ECO:0000256" key="5">
    <source>
        <dbReference type="ARBA" id="ARBA00022605"/>
    </source>
</evidence>
<dbReference type="PROSITE" id="PS00324">
    <property type="entry name" value="ASPARTOKINASE"/>
    <property type="match status" value="1"/>
</dbReference>
<dbReference type="Gene3D" id="3.40.1160.10">
    <property type="entry name" value="Acetylglutamate kinase-like"/>
    <property type="match status" value="1"/>
</dbReference>
<comment type="caution">
    <text evidence="18">The sequence shown here is derived from an EMBL/GenBank/DDBJ whole genome shotgun (WGS) entry which is preliminary data.</text>
</comment>
<evidence type="ECO:0000256" key="12">
    <source>
        <dbReference type="ARBA" id="ARBA00023315"/>
    </source>
</evidence>
<dbReference type="InterPro" id="IPR033752">
    <property type="entry name" value="MetA_family"/>
</dbReference>
<feature type="active site" evidence="14">
    <location>
        <position position="237"/>
    </location>
</feature>
<accession>A0A6N7X505</accession>
<dbReference type="GO" id="GO:0005524">
    <property type="term" value="F:ATP binding"/>
    <property type="evidence" value="ECO:0007669"/>
    <property type="project" value="UniProtKB-KW"/>
</dbReference>
<dbReference type="Pfam" id="PF22468">
    <property type="entry name" value="ACT_9"/>
    <property type="match status" value="1"/>
</dbReference>
<comment type="caution">
    <text evidence="14">Lacks conserved residue(s) required for the propagation of feature annotation.</text>
</comment>
<evidence type="ECO:0000256" key="2">
    <source>
        <dbReference type="ARBA" id="ARBA00004496"/>
    </source>
</evidence>
<keyword evidence="6 14" id="KW-0808">Transferase</keyword>
<evidence type="ECO:0000259" key="17">
    <source>
        <dbReference type="Pfam" id="PF22468"/>
    </source>
</evidence>
<dbReference type="SUPFAM" id="SSF53633">
    <property type="entry name" value="Carbamate kinase-like"/>
    <property type="match status" value="1"/>
</dbReference>
<comment type="function">
    <text evidence="14">Transfers an acetyl group from acetyl-CoA to L-homoserine, forming acetyl-L-homoserine.</text>
</comment>
<evidence type="ECO:0000256" key="1">
    <source>
        <dbReference type="ARBA" id="ARBA00003121"/>
    </source>
</evidence>
<evidence type="ECO:0000256" key="15">
    <source>
        <dbReference type="RuleBase" id="RU004249"/>
    </source>
</evidence>
<dbReference type="InterPro" id="IPR036393">
    <property type="entry name" value="AceGlu_kinase-like_sf"/>
</dbReference>
<dbReference type="GO" id="GO:0004414">
    <property type="term" value="F:homoserine O-acetyltransferase activity"/>
    <property type="evidence" value="ECO:0007669"/>
    <property type="project" value="UniProtKB-EC"/>
</dbReference>
<feature type="site" description="Important for acyl-CoA specificity" evidence="14">
    <location>
        <position position="111"/>
    </location>
</feature>
<dbReference type="InterPro" id="IPR045865">
    <property type="entry name" value="ACT-like_dom_sf"/>
</dbReference>
<keyword evidence="10" id="KW-0220">Diaminopimelate biosynthesis</keyword>
<comment type="pathway">
    <text evidence="15">Amino-acid biosynthesis; L-methionine biosynthesis via de novo pathway; L-homoserine from L-aspartate: step 1/3.</text>
</comment>
<comment type="similarity">
    <text evidence="14">Belongs to the MetA family.</text>
</comment>
<evidence type="ECO:0000256" key="11">
    <source>
        <dbReference type="ARBA" id="ARBA00023167"/>
    </source>
</evidence>
<dbReference type="EMBL" id="VUNA01000007">
    <property type="protein sequence ID" value="MST70612.1"/>
    <property type="molecule type" value="Genomic_DNA"/>
</dbReference>
<evidence type="ECO:0000256" key="3">
    <source>
        <dbReference type="ARBA" id="ARBA00004766"/>
    </source>
</evidence>
<dbReference type="InterPro" id="IPR018042">
    <property type="entry name" value="Aspartate_kinase_CS"/>
</dbReference>
<comment type="subcellular location">
    <subcellularLocation>
        <location evidence="2 14">Cytoplasm</location>
    </subcellularLocation>
</comment>
<dbReference type="InterPro" id="IPR054352">
    <property type="entry name" value="ACT_Aspartokinase"/>
</dbReference>
<keyword evidence="19" id="KW-1185">Reference proteome</keyword>
<dbReference type="GO" id="GO:0019877">
    <property type="term" value="P:diaminopimelate biosynthetic process"/>
    <property type="evidence" value="ECO:0007669"/>
    <property type="project" value="UniProtKB-KW"/>
</dbReference>
<dbReference type="AlphaFoldDB" id="A0A6N7X505"/>
<dbReference type="NCBIfam" id="TIGR01001">
    <property type="entry name" value="metA"/>
    <property type="match status" value="1"/>
</dbReference>
<dbReference type="PANTHER" id="PTHR20919">
    <property type="entry name" value="HOMOSERINE O-SUCCINYLTRANSFERASE"/>
    <property type="match status" value="1"/>
</dbReference>
<keyword evidence="12 14" id="KW-0012">Acyltransferase</keyword>
<name>A0A6N7X505_9FIRM</name>
<evidence type="ECO:0000313" key="18">
    <source>
        <dbReference type="EMBL" id="MST70612.1"/>
    </source>
</evidence>